<dbReference type="EMBL" id="MN270891">
    <property type="protein sequence ID" value="QFP93902.1"/>
    <property type="molecule type" value="Genomic_DNA"/>
</dbReference>
<evidence type="ECO:0000313" key="1">
    <source>
        <dbReference type="EMBL" id="QFP93902.1"/>
    </source>
</evidence>
<keyword evidence="2" id="KW-1185">Reference proteome</keyword>
<accession>A0A5P8D644</accession>
<protein>
    <submittedName>
        <fullName evidence="1">Uncharacterized protein</fullName>
    </submittedName>
</protein>
<reference evidence="1 2" key="1">
    <citation type="submission" date="2019-08" db="EMBL/GenBank/DDBJ databases">
        <title>Six bacteriophages against potato bacterial diseases.</title>
        <authorList>
            <person name="Zhang X."/>
            <person name="Kering K."/>
        </authorList>
    </citation>
    <scope>NUCLEOTIDE SEQUENCE [LARGE SCALE GENOMIC DNA]</scope>
</reference>
<proteinExistence type="predicted"/>
<evidence type="ECO:0000313" key="2">
    <source>
        <dbReference type="Proteomes" id="UP000326781"/>
    </source>
</evidence>
<organism evidence="1 2">
    <name type="scientific">Pectobacterium phage Wc4</name>
    <dbReference type="NCBI Taxonomy" id="2652428"/>
    <lineage>
        <taxon>Viruses</taxon>
        <taxon>Duplodnaviria</taxon>
        <taxon>Heunggongvirae</taxon>
        <taxon>Uroviricota</taxon>
        <taxon>Caudoviricetes</taxon>
        <taxon>Andersonviridae</taxon>
        <taxon>Andersonviridae incertae sedis</taxon>
        <taxon>Arnovirus</taxon>
        <taxon>Arnovirus Wc4</taxon>
    </lineage>
</organism>
<sequence>MKVKYYLYRLYNSDDNYTPLKVKYGQTISEALEKVFGEGCHRADPRHGSYTLPNGDLISVTKVNELFIKANPQWIDMPNDWEW</sequence>
<name>A0A5P8D644_9CAUD</name>
<dbReference type="Proteomes" id="UP000326781">
    <property type="component" value="Segment"/>
</dbReference>